<organism evidence="2 3">
    <name type="scientific">Kribbella amoyensis</name>
    <dbReference type="NCBI Taxonomy" id="996641"/>
    <lineage>
        <taxon>Bacteria</taxon>
        <taxon>Bacillati</taxon>
        <taxon>Actinomycetota</taxon>
        <taxon>Actinomycetes</taxon>
        <taxon>Propionibacteriales</taxon>
        <taxon>Kribbellaceae</taxon>
        <taxon>Kribbella</taxon>
    </lineage>
</organism>
<accession>A0A561BVF3</accession>
<evidence type="ECO:0000313" key="3">
    <source>
        <dbReference type="Proteomes" id="UP000318380"/>
    </source>
</evidence>
<protein>
    <submittedName>
        <fullName evidence="2">2-polyprenyl-6-methoxyphenol hydroxylase-like FAD-dependent oxidoreductase</fullName>
    </submittedName>
</protein>
<name>A0A561BVF3_9ACTN</name>
<sequence length="397" mass="42770">MTITKRSEHEVVVVGARCAGAATAMLLGRMGHDVVVVDKARLPSDTLSTHGLVRGGVVQLDRWGLLDEVLAAGAPAIEKVRFDAAGQSITRRIKERAGVDILIAPRRYVLDELLYDAADRAGADLRNQVTATGLTRSTDGRVTGLTAHTASGDELELSARYVIGADGRSSRMAQYFGAPMTESFTPLSTVFYTYVEADGWDAFEFHVTHGAFVGVFPTNDGQACVWMCSPSTSPTDLRTAGSRRTAAFVEAIDRLAPELARRVRAGRIVAPIRGVANMPNYLRMPYGPGWALVGDAGYHRDPITGHGITDAFRDAELLATALDRALRNPAAEPDALATYHRTRDDQAREVFDLTRALTAFPPVEEFVALQIRLSEALEREADFLAGLPLVPGVAAAA</sequence>
<evidence type="ECO:0000313" key="2">
    <source>
        <dbReference type="EMBL" id="TWD82783.1"/>
    </source>
</evidence>
<keyword evidence="3" id="KW-1185">Reference proteome</keyword>
<dbReference type="EMBL" id="VIVK01000001">
    <property type="protein sequence ID" value="TWD82783.1"/>
    <property type="molecule type" value="Genomic_DNA"/>
</dbReference>
<dbReference type="PANTHER" id="PTHR42685:SF22">
    <property type="entry name" value="CONDITIONED MEDIUM FACTOR RECEPTOR 1"/>
    <property type="match status" value="1"/>
</dbReference>
<comment type="caution">
    <text evidence="2">The sequence shown here is derived from an EMBL/GenBank/DDBJ whole genome shotgun (WGS) entry which is preliminary data.</text>
</comment>
<dbReference type="Gene3D" id="3.50.50.60">
    <property type="entry name" value="FAD/NAD(P)-binding domain"/>
    <property type="match status" value="1"/>
</dbReference>
<dbReference type="Proteomes" id="UP000318380">
    <property type="component" value="Unassembled WGS sequence"/>
</dbReference>
<feature type="domain" description="FAD-binding" evidence="1">
    <location>
        <begin position="9"/>
        <end position="352"/>
    </location>
</feature>
<dbReference type="AlphaFoldDB" id="A0A561BVF3"/>
<dbReference type="PRINTS" id="PR00420">
    <property type="entry name" value="RNGMNOXGNASE"/>
</dbReference>
<dbReference type="RefSeq" id="WP_170284716.1">
    <property type="nucleotide sequence ID" value="NZ_VIVK01000001.1"/>
</dbReference>
<dbReference type="InterPro" id="IPR002938">
    <property type="entry name" value="FAD-bd"/>
</dbReference>
<gene>
    <name evidence="2" type="ORF">FB561_3926</name>
</gene>
<dbReference type="PANTHER" id="PTHR42685">
    <property type="entry name" value="GERANYLGERANYL DIPHOSPHATE REDUCTASE"/>
    <property type="match status" value="1"/>
</dbReference>
<evidence type="ECO:0000259" key="1">
    <source>
        <dbReference type="Pfam" id="PF01494"/>
    </source>
</evidence>
<dbReference type="Pfam" id="PF01494">
    <property type="entry name" value="FAD_binding_3"/>
    <property type="match status" value="1"/>
</dbReference>
<dbReference type="InterPro" id="IPR036188">
    <property type="entry name" value="FAD/NAD-bd_sf"/>
</dbReference>
<dbReference type="InterPro" id="IPR050407">
    <property type="entry name" value="Geranylgeranyl_reductase"/>
</dbReference>
<dbReference type="SUPFAM" id="SSF51905">
    <property type="entry name" value="FAD/NAD(P)-binding domain"/>
    <property type="match status" value="1"/>
</dbReference>
<dbReference type="GO" id="GO:0071949">
    <property type="term" value="F:FAD binding"/>
    <property type="evidence" value="ECO:0007669"/>
    <property type="project" value="InterPro"/>
</dbReference>
<reference evidence="2 3" key="1">
    <citation type="submission" date="2019-06" db="EMBL/GenBank/DDBJ databases">
        <title>Sequencing the genomes of 1000 actinobacteria strains.</title>
        <authorList>
            <person name="Klenk H.-P."/>
        </authorList>
    </citation>
    <scope>NUCLEOTIDE SEQUENCE [LARGE SCALE GENOMIC DNA]</scope>
    <source>
        <strain evidence="2 3">DSM 24683</strain>
    </source>
</reference>
<proteinExistence type="predicted"/>